<dbReference type="EMBL" id="JAINDJ010000003">
    <property type="protein sequence ID" value="KAG9455122.1"/>
    <property type="molecule type" value="Genomic_DNA"/>
</dbReference>
<comment type="subunit">
    <text evidence="6">Homodimers and heterodimers.</text>
</comment>
<comment type="similarity">
    <text evidence="6">Belongs to the Aux/IAA family.</text>
</comment>
<protein>
    <recommendedName>
        <fullName evidence="6">Auxin-responsive protein</fullName>
    </recommendedName>
</protein>
<feature type="domain" description="PB1" evidence="9">
    <location>
        <begin position="165"/>
        <end position="256"/>
    </location>
</feature>
<dbReference type="GO" id="GO:0005634">
    <property type="term" value="C:nucleus"/>
    <property type="evidence" value="ECO:0007669"/>
    <property type="project" value="UniProtKB-SubCell"/>
</dbReference>
<evidence type="ECO:0000256" key="4">
    <source>
        <dbReference type="ARBA" id="ARBA00023242"/>
    </source>
</evidence>
<gene>
    <name evidence="10" type="ORF">H6P81_008026</name>
</gene>
<accession>A0AAV7F212</accession>
<sequence>MAKSNSIMAVCLLSLLLLAVFAKPAVAEDPKDANSKSPEKSPDQDSADAGGEPDVDDAVASLIQHPIVIEESKVVAKCPAPTCHTPKFGDNSTILDSAEKEKKSENYRLFGFDLISNVCNAPLEKPSTGQTSAAPAPKDEHDVVTLSVTDSDQQSGLSKSSKEHKQNLQVHMQGIAVGRAVDLTVVNGHDELIAELEQMFEIKDELCPGNKWEVVFTDDEGDMMLVGDDPWVEFCKMAKKIYIYTCEEVKMMKAARNKLP</sequence>
<evidence type="ECO:0000256" key="7">
    <source>
        <dbReference type="SAM" id="MobiDB-lite"/>
    </source>
</evidence>
<evidence type="ECO:0000256" key="8">
    <source>
        <dbReference type="SAM" id="SignalP"/>
    </source>
</evidence>
<dbReference type="GO" id="GO:0009734">
    <property type="term" value="P:auxin-activated signaling pathway"/>
    <property type="evidence" value="ECO:0007669"/>
    <property type="project" value="UniProtKB-UniRule"/>
</dbReference>
<evidence type="ECO:0000256" key="2">
    <source>
        <dbReference type="ARBA" id="ARBA00023015"/>
    </source>
</evidence>
<feature type="signal peptide" evidence="8">
    <location>
        <begin position="1"/>
        <end position="27"/>
    </location>
</feature>
<evidence type="ECO:0000313" key="10">
    <source>
        <dbReference type="EMBL" id="KAG9455122.1"/>
    </source>
</evidence>
<reference evidence="10 11" key="1">
    <citation type="submission" date="2021-07" db="EMBL/GenBank/DDBJ databases">
        <title>The Aristolochia fimbriata genome: insights into angiosperm evolution, floral development and chemical biosynthesis.</title>
        <authorList>
            <person name="Jiao Y."/>
        </authorList>
    </citation>
    <scope>NUCLEOTIDE SEQUENCE [LARGE SCALE GENOMIC DNA]</scope>
    <source>
        <strain evidence="10">IBCAS-2021</strain>
        <tissue evidence="10">Leaf</tissue>
    </source>
</reference>
<dbReference type="GO" id="GO:0003677">
    <property type="term" value="F:DNA binding"/>
    <property type="evidence" value="ECO:0007669"/>
    <property type="project" value="InterPro"/>
</dbReference>
<dbReference type="PANTHER" id="PTHR31384">
    <property type="entry name" value="AUXIN RESPONSE FACTOR 4-RELATED"/>
    <property type="match status" value="1"/>
</dbReference>
<evidence type="ECO:0000256" key="3">
    <source>
        <dbReference type="ARBA" id="ARBA00023163"/>
    </source>
</evidence>
<comment type="caution">
    <text evidence="10">The sequence shown here is derived from an EMBL/GenBank/DDBJ whole genome shotgun (WGS) entry which is preliminary data.</text>
</comment>
<evidence type="ECO:0000256" key="5">
    <source>
        <dbReference type="ARBA" id="ARBA00023294"/>
    </source>
</evidence>
<keyword evidence="4 6" id="KW-0539">Nucleus</keyword>
<evidence type="ECO:0000256" key="1">
    <source>
        <dbReference type="ARBA" id="ARBA00004123"/>
    </source>
</evidence>
<keyword evidence="6" id="KW-0678">Repressor</keyword>
<proteinExistence type="inferred from homology"/>
<comment type="subcellular location">
    <subcellularLocation>
        <location evidence="1 6">Nucleus</location>
    </subcellularLocation>
</comment>
<dbReference type="InterPro" id="IPR053793">
    <property type="entry name" value="PB1-like"/>
</dbReference>
<dbReference type="InterPro" id="IPR044835">
    <property type="entry name" value="ARF_plant"/>
</dbReference>
<dbReference type="PROSITE" id="PS51745">
    <property type="entry name" value="PB1"/>
    <property type="match status" value="1"/>
</dbReference>
<evidence type="ECO:0000259" key="9">
    <source>
        <dbReference type="PROSITE" id="PS51745"/>
    </source>
</evidence>
<dbReference type="Gene3D" id="3.10.20.90">
    <property type="entry name" value="Phosphatidylinositol 3-kinase Catalytic Subunit, Chain A, domain 1"/>
    <property type="match status" value="1"/>
</dbReference>
<keyword evidence="8" id="KW-0732">Signal</keyword>
<dbReference type="SUPFAM" id="SSF54277">
    <property type="entry name" value="CAD &amp; PB1 domains"/>
    <property type="match status" value="1"/>
</dbReference>
<feature type="region of interest" description="Disordered" evidence="7">
    <location>
        <begin position="27"/>
        <end position="55"/>
    </location>
</feature>
<keyword evidence="3 6" id="KW-0804">Transcription</keyword>
<evidence type="ECO:0000256" key="6">
    <source>
        <dbReference type="RuleBase" id="RU004549"/>
    </source>
</evidence>
<keyword evidence="2 6" id="KW-0805">Transcription regulation</keyword>
<name>A0AAV7F212_ARIFI</name>
<feature type="chain" id="PRO_5043552150" description="Auxin-responsive protein" evidence="8">
    <location>
        <begin position="28"/>
        <end position="260"/>
    </location>
</feature>
<organism evidence="10 11">
    <name type="scientific">Aristolochia fimbriata</name>
    <name type="common">White veined hardy Dutchman's pipe vine</name>
    <dbReference type="NCBI Taxonomy" id="158543"/>
    <lineage>
        <taxon>Eukaryota</taxon>
        <taxon>Viridiplantae</taxon>
        <taxon>Streptophyta</taxon>
        <taxon>Embryophyta</taxon>
        <taxon>Tracheophyta</taxon>
        <taxon>Spermatophyta</taxon>
        <taxon>Magnoliopsida</taxon>
        <taxon>Magnoliidae</taxon>
        <taxon>Piperales</taxon>
        <taxon>Aristolochiaceae</taxon>
        <taxon>Aristolochia</taxon>
    </lineage>
</organism>
<dbReference type="InterPro" id="IPR033389">
    <property type="entry name" value="AUX/IAA_dom"/>
</dbReference>
<evidence type="ECO:0000313" key="11">
    <source>
        <dbReference type="Proteomes" id="UP000825729"/>
    </source>
</evidence>
<feature type="compositionally biased region" description="Basic and acidic residues" evidence="7">
    <location>
        <begin position="27"/>
        <end position="43"/>
    </location>
</feature>
<dbReference type="GO" id="GO:0006355">
    <property type="term" value="P:regulation of DNA-templated transcription"/>
    <property type="evidence" value="ECO:0007669"/>
    <property type="project" value="InterPro"/>
</dbReference>
<keyword evidence="11" id="KW-1185">Reference proteome</keyword>
<dbReference type="Proteomes" id="UP000825729">
    <property type="component" value="Unassembled WGS sequence"/>
</dbReference>
<dbReference type="AlphaFoldDB" id="A0AAV7F212"/>
<comment type="function">
    <text evidence="6">Aux/IAA proteins are short-lived transcriptional factors that function as repressors of early auxin response genes at low auxin concentrations.</text>
</comment>
<keyword evidence="5 6" id="KW-0927">Auxin signaling pathway</keyword>
<dbReference type="PANTHER" id="PTHR31384:SF1">
    <property type="entry name" value="AUXIN RESPONSE FACTOR 9"/>
    <property type="match status" value="1"/>
</dbReference>
<dbReference type="Pfam" id="PF02309">
    <property type="entry name" value="AUX_IAA"/>
    <property type="match status" value="2"/>
</dbReference>